<keyword evidence="2" id="KW-1185">Reference proteome</keyword>
<dbReference type="AlphaFoldDB" id="A0A3P7MKR1"/>
<dbReference type="EMBL" id="UYRV01116610">
    <property type="protein sequence ID" value="VDN30175.1"/>
    <property type="molecule type" value="Genomic_DNA"/>
</dbReference>
<name>A0A3P7MKR1_CYLGO</name>
<dbReference type="Proteomes" id="UP000271889">
    <property type="component" value="Unassembled WGS sequence"/>
</dbReference>
<evidence type="ECO:0000313" key="1">
    <source>
        <dbReference type="EMBL" id="VDN30175.1"/>
    </source>
</evidence>
<gene>
    <name evidence="1" type="ORF">CGOC_LOCUS11469</name>
</gene>
<accession>A0A3P7MKR1</accession>
<protein>
    <submittedName>
        <fullName evidence="1">Uncharacterized protein</fullName>
    </submittedName>
</protein>
<proteinExistence type="predicted"/>
<feature type="non-terminal residue" evidence="1">
    <location>
        <position position="82"/>
    </location>
</feature>
<organism evidence="1 2">
    <name type="scientific">Cylicostephanus goldi</name>
    <name type="common">Nematode worm</name>
    <dbReference type="NCBI Taxonomy" id="71465"/>
    <lineage>
        <taxon>Eukaryota</taxon>
        <taxon>Metazoa</taxon>
        <taxon>Ecdysozoa</taxon>
        <taxon>Nematoda</taxon>
        <taxon>Chromadorea</taxon>
        <taxon>Rhabditida</taxon>
        <taxon>Rhabditina</taxon>
        <taxon>Rhabditomorpha</taxon>
        <taxon>Strongyloidea</taxon>
        <taxon>Strongylidae</taxon>
        <taxon>Cylicostephanus</taxon>
    </lineage>
</organism>
<sequence>MHLVIECDLDEIDFDDNDVVEPFYDEYIYEVRGDEYQRAEVYVGSDYKIEVNEKFGKDYIIMIEPEAAEVKGGTIIAKSIGI</sequence>
<evidence type="ECO:0000313" key="2">
    <source>
        <dbReference type="Proteomes" id="UP000271889"/>
    </source>
</evidence>
<reference evidence="1 2" key="1">
    <citation type="submission" date="2018-11" db="EMBL/GenBank/DDBJ databases">
        <authorList>
            <consortium name="Pathogen Informatics"/>
        </authorList>
    </citation>
    <scope>NUCLEOTIDE SEQUENCE [LARGE SCALE GENOMIC DNA]</scope>
</reference>